<feature type="transmembrane region" description="Helical" evidence="1">
    <location>
        <begin position="135"/>
        <end position="157"/>
    </location>
</feature>
<name>A0ABU1VMX9_9GAMM</name>
<keyword evidence="3" id="KW-1185">Reference proteome</keyword>
<comment type="caution">
    <text evidence="2">The sequence shown here is derived from an EMBL/GenBank/DDBJ whole genome shotgun (WGS) entry which is preliminary data.</text>
</comment>
<feature type="transmembrane region" description="Helical" evidence="1">
    <location>
        <begin position="19"/>
        <end position="37"/>
    </location>
</feature>
<dbReference type="RefSeq" id="WP_310052913.1">
    <property type="nucleotide sequence ID" value="NZ_JAVDVW010000001.1"/>
</dbReference>
<feature type="transmembrane region" description="Helical" evidence="1">
    <location>
        <begin position="76"/>
        <end position="99"/>
    </location>
</feature>
<sequence length="197" mass="20518">MASPSTPDARRGHNRLRPFIWGMAAVVLLVPAVAMRFTGEVNWSASDFVVMGAMLASGCALYELGAWLSGNPAYRAAFGITAMAGFLTVWVNLAVGMFGSEHNPLNLMFAGVLLVAALGALLARFRARGMARAMGATAVAQMLAAAVGLAIGLTVGMDERGGPGIGREAFLTACFVVPWLASAQLFRKAAQIESKGA</sequence>
<evidence type="ECO:0000313" key="2">
    <source>
        <dbReference type="EMBL" id="MDR7098831.1"/>
    </source>
</evidence>
<evidence type="ECO:0000256" key="1">
    <source>
        <dbReference type="SAM" id="Phobius"/>
    </source>
</evidence>
<gene>
    <name evidence="2" type="ORF">J2X04_001178</name>
</gene>
<keyword evidence="1" id="KW-1133">Transmembrane helix</keyword>
<accession>A0ABU1VMX9</accession>
<keyword evidence="1" id="KW-0472">Membrane</keyword>
<feature type="transmembrane region" description="Helical" evidence="1">
    <location>
        <begin position="105"/>
        <end position="123"/>
    </location>
</feature>
<feature type="transmembrane region" description="Helical" evidence="1">
    <location>
        <begin position="43"/>
        <end position="64"/>
    </location>
</feature>
<reference evidence="2 3" key="1">
    <citation type="submission" date="2023-07" db="EMBL/GenBank/DDBJ databases">
        <title>Sorghum-associated microbial communities from plants grown in Nebraska, USA.</title>
        <authorList>
            <person name="Schachtman D."/>
        </authorList>
    </citation>
    <scope>NUCLEOTIDE SEQUENCE [LARGE SCALE GENOMIC DNA]</scope>
    <source>
        <strain evidence="2 3">BE187</strain>
    </source>
</reference>
<dbReference type="Proteomes" id="UP001267878">
    <property type="component" value="Unassembled WGS sequence"/>
</dbReference>
<dbReference type="EMBL" id="JAVDVW010000001">
    <property type="protein sequence ID" value="MDR7098831.1"/>
    <property type="molecule type" value="Genomic_DNA"/>
</dbReference>
<proteinExistence type="predicted"/>
<keyword evidence="1" id="KW-0812">Transmembrane</keyword>
<protein>
    <submittedName>
        <fullName evidence="2">Uncharacterized protein</fullName>
    </submittedName>
</protein>
<evidence type="ECO:0000313" key="3">
    <source>
        <dbReference type="Proteomes" id="UP001267878"/>
    </source>
</evidence>
<organism evidence="2 3">
    <name type="scientific">Agrilutibacter niabensis</name>
    <dbReference type="NCBI Taxonomy" id="380628"/>
    <lineage>
        <taxon>Bacteria</taxon>
        <taxon>Pseudomonadati</taxon>
        <taxon>Pseudomonadota</taxon>
        <taxon>Gammaproteobacteria</taxon>
        <taxon>Lysobacterales</taxon>
        <taxon>Lysobacteraceae</taxon>
        <taxon>Agrilutibacter</taxon>
    </lineage>
</organism>